<evidence type="ECO:0000313" key="2">
    <source>
        <dbReference type="Proteomes" id="UP000078492"/>
    </source>
</evidence>
<dbReference type="AlphaFoldDB" id="A0A151J876"/>
<dbReference type="EMBL" id="KQ979561">
    <property type="protein sequence ID" value="KYN21038.1"/>
    <property type="molecule type" value="Genomic_DNA"/>
</dbReference>
<organism evidence="1 2">
    <name type="scientific">Trachymyrmex cornetzi</name>
    <dbReference type="NCBI Taxonomy" id="471704"/>
    <lineage>
        <taxon>Eukaryota</taxon>
        <taxon>Metazoa</taxon>
        <taxon>Ecdysozoa</taxon>
        <taxon>Arthropoda</taxon>
        <taxon>Hexapoda</taxon>
        <taxon>Insecta</taxon>
        <taxon>Pterygota</taxon>
        <taxon>Neoptera</taxon>
        <taxon>Endopterygota</taxon>
        <taxon>Hymenoptera</taxon>
        <taxon>Apocrita</taxon>
        <taxon>Aculeata</taxon>
        <taxon>Formicoidea</taxon>
        <taxon>Formicidae</taxon>
        <taxon>Myrmicinae</taxon>
        <taxon>Trachymyrmex</taxon>
    </lineage>
</organism>
<proteinExistence type="predicted"/>
<gene>
    <name evidence="1" type="ORF">ALC57_06599</name>
</gene>
<accession>A0A151J876</accession>
<name>A0A151J876_9HYME</name>
<reference evidence="1 2" key="1">
    <citation type="submission" date="2015-09" db="EMBL/GenBank/DDBJ databases">
        <title>Trachymyrmex cornetzi WGS genome.</title>
        <authorList>
            <person name="Nygaard S."/>
            <person name="Hu H."/>
            <person name="Boomsma J."/>
            <person name="Zhang G."/>
        </authorList>
    </citation>
    <scope>NUCLEOTIDE SEQUENCE [LARGE SCALE GENOMIC DNA]</scope>
    <source>
        <strain evidence="1">Tcor2-1</strain>
        <tissue evidence="1">Whole body</tissue>
    </source>
</reference>
<dbReference type="Proteomes" id="UP000078492">
    <property type="component" value="Unassembled WGS sequence"/>
</dbReference>
<sequence length="124" mass="13775">MASIVTPRVLSASVFPYRGGFTLREFSVHESVIVSARGRRRALLLRGKSRTATEITRLRMFVANDWQKSPRRNALTEIALSRQCRDLLTDNSVELIVPSCGVSQEPAGHGGREFSSERGCNSHC</sequence>
<evidence type="ECO:0000313" key="1">
    <source>
        <dbReference type="EMBL" id="KYN21038.1"/>
    </source>
</evidence>
<keyword evidence="2" id="KW-1185">Reference proteome</keyword>
<protein>
    <submittedName>
        <fullName evidence="1">Uncharacterized protein</fullName>
    </submittedName>
</protein>